<evidence type="ECO:0000313" key="4">
    <source>
        <dbReference type="Proteomes" id="UP000677234"/>
    </source>
</evidence>
<keyword evidence="4" id="KW-1185">Reference proteome</keyword>
<sequence>MFQQVNRFVSQFRELEKREISRTQDEERLLQALKEKLTTADETADAPRQTQRSIAILSLYPQAGASFLAGNIAFALAGKGISVSLGELPGTISYTYFALDVERRVTDSTPHSTAPTSILLVQNNCLRIHVEAPMTMNQAITENDHADWLFRLSKESSIVLVDLSSSWRVKQVDRLLGLVDEIWVVIDTDLARLTRTIVTEEPPGWWRHHHFRIKIIANKWSEKWNRSAIMKKVEGTLSLWDEENPVHVDQVVPLFDGEKTFSAHSKAKLFLEQYPEEESGLASLLSFQKV</sequence>
<protein>
    <submittedName>
        <fullName evidence="1">Uncharacterized protein</fullName>
    </submittedName>
</protein>
<dbReference type="EMBL" id="CP066308">
    <property type="protein sequence ID" value="QQE74610.1"/>
    <property type="molecule type" value="Genomic_DNA"/>
</dbReference>
<dbReference type="Proteomes" id="UP000595847">
    <property type="component" value="Chromosome"/>
</dbReference>
<dbReference type="Gene3D" id="3.40.50.300">
    <property type="entry name" value="P-loop containing nucleotide triphosphate hydrolases"/>
    <property type="match status" value="1"/>
</dbReference>
<dbReference type="EMBL" id="CP073708">
    <property type="protein sequence ID" value="QUO41693.1"/>
    <property type="molecule type" value="Genomic_DNA"/>
</dbReference>
<evidence type="ECO:0000313" key="1">
    <source>
        <dbReference type="EMBL" id="QQE74610.1"/>
    </source>
</evidence>
<dbReference type="AlphaFoldDB" id="A0A7T5JP18"/>
<reference evidence="2" key="2">
    <citation type="submission" date="2021-04" db="EMBL/GenBank/DDBJ databases">
        <title>Brevibacillus composti FJAT-54423, complete genome.</title>
        <authorList>
            <person name="Tang R."/>
        </authorList>
    </citation>
    <scope>NUCLEOTIDE SEQUENCE</scope>
    <source>
        <strain evidence="2">FJAT-54424</strain>
    </source>
</reference>
<gene>
    <name evidence="1" type="ORF">JD108_00965</name>
    <name evidence="2" type="ORF">KDJ56_00965</name>
</gene>
<evidence type="ECO:0000313" key="3">
    <source>
        <dbReference type="Proteomes" id="UP000595847"/>
    </source>
</evidence>
<dbReference type="InterPro" id="IPR027417">
    <property type="entry name" value="P-loop_NTPase"/>
</dbReference>
<dbReference type="RefSeq" id="WP_198828186.1">
    <property type="nucleotide sequence ID" value="NZ_CP066308.1"/>
</dbReference>
<dbReference type="SUPFAM" id="SSF52540">
    <property type="entry name" value="P-loop containing nucleoside triphosphate hydrolases"/>
    <property type="match status" value="1"/>
</dbReference>
<dbReference type="Proteomes" id="UP000677234">
    <property type="component" value="Chromosome"/>
</dbReference>
<accession>A0A7T5JP18</accession>
<reference evidence="1 3" key="1">
    <citation type="submission" date="2020-12" db="EMBL/GenBank/DDBJ databases">
        <title>strain FJAT-54423T represents a novel species of the genus Brevibacillus.</title>
        <authorList>
            <person name="Tang R."/>
        </authorList>
    </citation>
    <scope>NUCLEOTIDE SEQUENCE [LARGE SCALE GENOMIC DNA]</scope>
    <source>
        <strain evidence="1 3">FJAT-54423</strain>
    </source>
</reference>
<name>A0A7T5JP18_9BACL</name>
<proteinExistence type="predicted"/>
<evidence type="ECO:0000313" key="2">
    <source>
        <dbReference type="EMBL" id="QUO41693.1"/>
    </source>
</evidence>
<dbReference type="KEGG" id="bcop:JD108_00965"/>
<organism evidence="1 3">
    <name type="scientific">Brevibacillus composti</name>
    <dbReference type="NCBI Taxonomy" id="2796470"/>
    <lineage>
        <taxon>Bacteria</taxon>
        <taxon>Bacillati</taxon>
        <taxon>Bacillota</taxon>
        <taxon>Bacilli</taxon>
        <taxon>Bacillales</taxon>
        <taxon>Paenibacillaceae</taxon>
        <taxon>Brevibacillus</taxon>
    </lineage>
</organism>